<dbReference type="Proteomes" id="UP000000763">
    <property type="component" value="Chromosome 6"/>
</dbReference>
<evidence type="ECO:0000256" key="1">
    <source>
        <dbReference type="SAM" id="MobiDB-lite"/>
    </source>
</evidence>
<evidence type="ECO:0000313" key="3">
    <source>
        <dbReference type="Proteomes" id="UP000000763"/>
    </source>
</evidence>
<reference evidence="3" key="2">
    <citation type="journal article" date="2008" name="Nucleic Acids Res.">
        <title>The rice annotation project database (RAP-DB): 2008 update.</title>
        <authorList>
            <consortium name="The rice annotation project (RAP)"/>
        </authorList>
    </citation>
    <scope>GENOME REANNOTATION</scope>
    <source>
        <strain evidence="3">cv. Nipponbare</strain>
    </source>
</reference>
<name>Q67VS4_ORYSJ</name>
<feature type="region of interest" description="Disordered" evidence="1">
    <location>
        <begin position="1"/>
        <end position="149"/>
    </location>
</feature>
<sequence>MAHGGRAADGGVAATRMGAGDEVPRRIPLRASRGEIDGIDKTERQAGGGGQADEAGEASGGEEAGGGGQADKAGEASGGGQADKASEARTRRARRAAAERRAKRAAVERRVAAEKRTRMPLRPARSPPLLPPGPPPHPHPLQGPLDALR</sequence>
<proteinExistence type="predicted"/>
<dbReference type="EMBL" id="AP004737">
    <property type="protein sequence ID" value="BAD37745.1"/>
    <property type="molecule type" value="Genomic_DNA"/>
</dbReference>
<feature type="compositionally biased region" description="Gly residues" evidence="1">
    <location>
        <begin position="58"/>
        <end position="69"/>
    </location>
</feature>
<protein>
    <submittedName>
        <fullName evidence="2">Uncharacterized protein</fullName>
    </submittedName>
</protein>
<accession>Q67VS4</accession>
<feature type="compositionally biased region" description="Basic and acidic residues" evidence="1">
    <location>
        <begin position="84"/>
        <end position="117"/>
    </location>
</feature>
<gene>
    <name evidence="2" type="primary">OSJNBa0072A21.19</name>
</gene>
<evidence type="ECO:0000313" key="2">
    <source>
        <dbReference type="EMBL" id="BAD37745.1"/>
    </source>
</evidence>
<feature type="compositionally biased region" description="Pro residues" evidence="1">
    <location>
        <begin position="125"/>
        <end position="141"/>
    </location>
</feature>
<organism evidence="2 3">
    <name type="scientific">Oryza sativa subsp. japonica</name>
    <name type="common">Rice</name>
    <dbReference type="NCBI Taxonomy" id="39947"/>
    <lineage>
        <taxon>Eukaryota</taxon>
        <taxon>Viridiplantae</taxon>
        <taxon>Streptophyta</taxon>
        <taxon>Embryophyta</taxon>
        <taxon>Tracheophyta</taxon>
        <taxon>Spermatophyta</taxon>
        <taxon>Magnoliopsida</taxon>
        <taxon>Liliopsida</taxon>
        <taxon>Poales</taxon>
        <taxon>Poaceae</taxon>
        <taxon>BOP clade</taxon>
        <taxon>Oryzoideae</taxon>
        <taxon>Oryzeae</taxon>
        <taxon>Oryzinae</taxon>
        <taxon>Oryza</taxon>
        <taxon>Oryza sativa</taxon>
    </lineage>
</organism>
<reference evidence="3" key="1">
    <citation type="journal article" date="2005" name="Nature">
        <title>The map-based sequence of the rice genome.</title>
        <authorList>
            <consortium name="International rice genome sequencing project (IRGSP)"/>
            <person name="Matsumoto T."/>
            <person name="Wu J."/>
            <person name="Kanamori H."/>
            <person name="Katayose Y."/>
            <person name="Fujisawa M."/>
            <person name="Namiki N."/>
            <person name="Mizuno H."/>
            <person name="Yamamoto K."/>
            <person name="Antonio B.A."/>
            <person name="Baba T."/>
            <person name="Sakata K."/>
            <person name="Nagamura Y."/>
            <person name="Aoki H."/>
            <person name="Arikawa K."/>
            <person name="Arita K."/>
            <person name="Bito T."/>
            <person name="Chiden Y."/>
            <person name="Fujitsuka N."/>
            <person name="Fukunaka R."/>
            <person name="Hamada M."/>
            <person name="Harada C."/>
            <person name="Hayashi A."/>
            <person name="Hijishita S."/>
            <person name="Honda M."/>
            <person name="Hosokawa S."/>
            <person name="Ichikawa Y."/>
            <person name="Idonuma A."/>
            <person name="Iijima M."/>
            <person name="Ikeda M."/>
            <person name="Ikeno M."/>
            <person name="Ito K."/>
            <person name="Ito S."/>
            <person name="Ito T."/>
            <person name="Ito Y."/>
            <person name="Ito Y."/>
            <person name="Iwabuchi A."/>
            <person name="Kamiya K."/>
            <person name="Karasawa W."/>
            <person name="Kurita K."/>
            <person name="Katagiri S."/>
            <person name="Kikuta A."/>
            <person name="Kobayashi H."/>
            <person name="Kobayashi N."/>
            <person name="Machita K."/>
            <person name="Maehara T."/>
            <person name="Masukawa M."/>
            <person name="Mizubayashi T."/>
            <person name="Mukai Y."/>
            <person name="Nagasaki H."/>
            <person name="Nagata Y."/>
            <person name="Naito S."/>
            <person name="Nakashima M."/>
            <person name="Nakama Y."/>
            <person name="Nakamichi Y."/>
            <person name="Nakamura M."/>
            <person name="Meguro A."/>
            <person name="Negishi M."/>
            <person name="Ohta I."/>
            <person name="Ohta T."/>
            <person name="Okamoto M."/>
            <person name="Ono N."/>
            <person name="Saji S."/>
            <person name="Sakaguchi M."/>
            <person name="Sakai K."/>
            <person name="Shibata M."/>
            <person name="Shimokawa T."/>
            <person name="Song J."/>
            <person name="Takazaki Y."/>
            <person name="Terasawa K."/>
            <person name="Tsugane M."/>
            <person name="Tsuji K."/>
            <person name="Ueda S."/>
            <person name="Waki K."/>
            <person name="Yamagata H."/>
            <person name="Yamamoto M."/>
            <person name="Yamamoto S."/>
            <person name="Yamane H."/>
            <person name="Yoshiki S."/>
            <person name="Yoshihara R."/>
            <person name="Yukawa K."/>
            <person name="Zhong H."/>
            <person name="Yano M."/>
            <person name="Yuan Q."/>
            <person name="Ouyang S."/>
            <person name="Liu J."/>
            <person name="Jones K.M."/>
            <person name="Gansberger K."/>
            <person name="Moffat K."/>
            <person name="Hill J."/>
            <person name="Bera J."/>
            <person name="Fadrosh D."/>
            <person name="Jin S."/>
            <person name="Johri S."/>
            <person name="Kim M."/>
            <person name="Overton L."/>
            <person name="Reardon M."/>
            <person name="Tsitrin T."/>
            <person name="Vuong H."/>
            <person name="Weaver B."/>
            <person name="Ciecko A."/>
            <person name="Tallon L."/>
            <person name="Jackson J."/>
            <person name="Pai G."/>
            <person name="Aken S.V."/>
            <person name="Utterback T."/>
            <person name="Reidmuller S."/>
            <person name="Feldblyum T."/>
            <person name="Hsiao J."/>
            <person name="Zismann V."/>
            <person name="Iobst S."/>
            <person name="de Vazeille A.R."/>
            <person name="Buell C.R."/>
            <person name="Ying K."/>
            <person name="Li Y."/>
            <person name="Lu T."/>
            <person name="Huang Y."/>
            <person name="Zhao Q."/>
            <person name="Feng Q."/>
            <person name="Zhang L."/>
            <person name="Zhu J."/>
            <person name="Weng Q."/>
            <person name="Mu J."/>
            <person name="Lu Y."/>
            <person name="Fan D."/>
            <person name="Liu Y."/>
            <person name="Guan J."/>
            <person name="Zhang Y."/>
            <person name="Yu S."/>
            <person name="Liu X."/>
            <person name="Zhang Y."/>
            <person name="Hong G."/>
            <person name="Han B."/>
            <person name="Choisne N."/>
            <person name="Demange N."/>
            <person name="Orjeda G."/>
            <person name="Samain S."/>
            <person name="Cattolico L."/>
            <person name="Pelletier E."/>
            <person name="Couloux A."/>
            <person name="Segurens B."/>
            <person name="Wincker P."/>
            <person name="D'Hont A."/>
            <person name="Scarpelli C."/>
            <person name="Weissenbach J."/>
            <person name="Salanoubat M."/>
            <person name="Quetier F."/>
            <person name="Yu Y."/>
            <person name="Kim H.R."/>
            <person name="Rambo T."/>
            <person name="Currie J."/>
            <person name="Collura K."/>
            <person name="Luo M."/>
            <person name="Yang T."/>
            <person name="Ammiraju J.S.S."/>
            <person name="Engler F."/>
            <person name="Soderlund C."/>
            <person name="Wing R.A."/>
            <person name="Palmer L.E."/>
            <person name="de la Bastide M."/>
            <person name="Spiegel L."/>
            <person name="Nascimento L."/>
            <person name="Zutavern T."/>
            <person name="O'Shaughnessy A."/>
            <person name="Dike S."/>
            <person name="Dedhia N."/>
            <person name="Preston R."/>
            <person name="Balija V."/>
            <person name="McCombie W.R."/>
            <person name="Chow T."/>
            <person name="Chen H."/>
            <person name="Chung M."/>
            <person name="Chen C."/>
            <person name="Shaw J."/>
            <person name="Wu H."/>
            <person name="Hsiao K."/>
            <person name="Chao Y."/>
            <person name="Chu M."/>
            <person name="Cheng C."/>
            <person name="Hour A."/>
            <person name="Lee P."/>
            <person name="Lin S."/>
            <person name="Lin Y."/>
            <person name="Liou J."/>
            <person name="Liu S."/>
            <person name="Hsing Y."/>
            <person name="Raghuvanshi S."/>
            <person name="Mohanty A."/>
            <person name="Bharti A.K."/>
            <person name="Gaur A."/>
            <person name="Gupta V."/>
            <person name="Kumar D."/>
            <person name="Ravi V."/>
            <person name="Vij S."/>
            <person name="Kapur A."/>
            <person name="Khurana P."/>
            <person name="Khurana P."/>
            <person name="Khurana J.P."/>
            <person name="Tyagi A.K."/>
            <person name="Gaikwad K."/>
            <person name="Singh A."/>
            <person name="Dalal V."/>
            <person name="Srivastava S."/>
            <person name="Dixit A."/>
            <person name="Pal A.K."/>
            <person name="Ghazi I.A."/>
            <person name="Yadav M."/>
            <person name="Pandit A."/>
            <person name="Bhargava A."/>
            <person name="Sureshbabu K."/>
            <person name="Batra K."/>
            <person name="Sharma T.R."/>
            <person name="Mohapatra T."/>
            <person name="Singh N.K."/>
            <person name="Messing J."/>
            <person name="Nelson A.B."/>
            <person name="Fuks G."/>
            <person name="Kavchok S."/>
            <person name="Keizer G."/>
            <person name="Linton E."/>
            <person name="Llaca V."/>
            <person name="Song R."/>
            <person name="Tanyolac B."/>
            <person name="Young S."/>
            <person name="Ho-Il K."/>
            <person name="Hahn J.H."/>
            <person name="Sangsakoo G."/>
            <person name="Vanavichit A."/>
            <person name="de Mattos Luiz.A.T."/>
            <person name="Zimmer P.D."/>
            <person name="Malone G."/>
            <person name="Dellagostin O."/>
            <person name="de Oliveira A.C."/>
            <person name="Bevan M."/>
            <person name="Bancroft I."/>
            <person name="Minx P."/>
            <person name="Cordum H."/>
            <person name="Wilson R."/>
            <person name="Cheng Z."/>
            <person name="Jin W."/>
            <person name="Jiang J."/>
            <person name="Leong S.A."/>
            <person name="Iwama H."/>
            <person name="Gojobori T."/>
            <person name="Itoh T."/>
            <person name="Niimura Y."/>
            <person name="Fujii Y."/>
            <person name="Habara T."/>
            <person name="Sakai H."/>
            <person name="Sato Y."/>
            <person name="Wilson G."/>
            <person name="Kumar K."/>
            <person name="McCouch S."/>
            <person name="Juretic N."/>
            <person name="Hoen D."/>
            <person name="Wright S."/>
            <person name="Bruskiewich R."/>
            <person name="Bureau T."/>
            <person name="Miyao A."/>
            <person name="Hirochika H."/>
            <person name="Nishikawa T."/>
            <person name="Kadowaki K."/>
            <person name="Sugiura M."/>
            <person name="Burr B."/>
            <person name="Sasaki T."/>
        </authorList>
    </citation>
    <scope>NUCLEOTIDE SEQUENCE [LARGE SCALE GENOMIC DNA]</scope>
    <source>
        <strain evidence="3">cv. Nipponbare</strain>
    </source>
</reference>
<dbReference type="AlphaFoldDB" id="Q67VS4"/>
<feature type="compositionally biased region" description="Basic and acidic residues" evidence="1">
    <location>
        <begin position="32"/>
        <end position="44"/>
    </location>
</feature>